<evidence type="ECO:0000259" key="2">
    <source>
        <dbReference type="Pfam" id="PF01364"/>
    </source>
</evidence>
<protein>
    <recommendedName>
        <fullName evidence="2">Gingipain domain-containing protein</fullName>
    </recommendedName>
</protein>
<dbReference type="Gene3D" id="3.40.50.10390">
    <property type="entry name" value="Gingipain r, domain 1"/>
    <property type="match status" value="1"/>
</dbReference>
<dbReference type="InterPro" id="IPR029030">
    <property type="entry name" value="Caspase-like_dom_sf"/>
</dbReference>
<dbReference type="EMBL" id="SNRX01000002">
    <property type="protein sequence ID" value="KAA6303327.1"/>
    <property type="molecule type" value="Genomic_DNA"/>
</dbReference>
<dbReference type="CDD" id="cd02258">
    <property type="entry name" value="Peptidase_C25_N"/>
    <property type="match status" value="1"/>
</dbReference>
<evidence type="ECO:0000313" key="5">
    <source>
        <dbReference type="Proteomes" id="UP000324575"/>
    </source>
</evidence>
<dbReference type="Gene3D" id="2.60.40.4070">
    <property type="match status" value="1"/>
</dbReference>
<dbReference type="Proteomes" id="UP000324575">
    <property type="component" value="Unassembled WGS sequence"/>
</dbReference>
<evidence type="ECO:0000313" key="3">
    <source>
        <dbReference type="EMBL" id="KAA6303320.1"/>
    </source>
</evidence>
<name>A0A5M8P4A7_9BACT</name>
<dbReference type="Pfam" id="PF01364">
    <property type="entry name" value="Peptidase_C25"/>
    <property type="match status" value="1"/>
</dbReference>
<dbReference type="GO" id="GO:0006508">
    <property type="term" value="P:proteolysis"/>
    <property type="evidence" value="ECO:0007669"/>
    <property type="project" value="InterPro"/>
</dbReference>
<comment type="caution">
    <text evidence="4">The sequence shown here is derived from an EMBL/GenBank/DDBJ whole genome shotgun (WGS) entry which is preliminary data.</text>
</comment>
<dbReference type="NCBIfam" id="NF033707">
    <property type="entry name" value="T9SS_sortase"/>
    <property type="match status" value="1"/>
</dbReference>
<dbReference type="EMBL" id="SNRX01000002">
    <property type="protein sequence ID" value="KAA6303320.1"/>
    <property type="molecule type" value="Genomic_DNA"/>
</dbReference>
<sequence>MVDGTKTWDGNKSETVTATVKLDYPQGQIPSAFLNFISLNMKRKLQSYNTAYTFFRNKESLNKSLKYVISDASTNLQVWNISDAENIQKIETELTGTSMSFGANSSGNTIPEYVLVDVTKSFPTPLYDSGKSIVKNQNLHAIKQTDMVIIAAEAYMPLAEKLAEKHREMQGLTVAVVQPEWIYNEFSSGTPDATAYRRFMKMFYDRATTAEEKPKYLLLFGDGHYNNRQINPKQVLLSYQFVNSINETYSYGTDDYFGFLDDSEGVNLERDVLDIGIGRFPVNSYEQAETVLNKVFDYMDNKDYSSWKNTVIFTADDTGSTDSFCGFSKQADELARYVEQNHSQYMVVKSYMDAFQPTMANGRKIYIGAKQKLMNTLKEGCFLFNYTGHGSPTSMSAEDMMHISTIRQMTFKNLPLWITATCDFGRYDDDQVSAGEEAFLHPQSAAIALFTTTRVVYSSGNQLMNSQFIKNIFAKNADGSHSSLGDIIRKSKVNIAGDGGNKLNFILIGDPAMKLNYPEWEVILDSINGYPVTEATTFNLKALERVTLKGKVTDGNGDPINDFTGTLQSTILDGQQTSQSVIYSNRKEDGNILDANGLARWTFIEYPNIVYKGKNPIQNGQFSFSYTIPKDIAYSKTLGKMNFYASDEVQQKDAAGYFQQYTLSGTADYADDGSGPVIEKLYLNSEAFRSGDKVNETPLLFVRIYDVDGINLTGNGLGHNISFCIDNKPELTYKSLNHLFQPDDGIEGRGTVSFSIPELPAGQHELVFKVWDILNNSSTGIIQFTVVKGFKPNIATLIAAPNPAKESTRFYIDHNRPGEETVLEVEIRVFDLTGRILWSYNHTSPSELSNTYTVDWNLIETGGQKVHPGIYLYQAIVKTKGGKETTQAKKILVL</sequence>
<dbReference type="SUPFAM" id="SSF52129">
    <property type="entry name" value="Caspase-like"/>
    <property type="match status" value="1"/>
</dbReference>
<dbReference type="InterPro" id="IPR029031">
    <property type="entry name" value="Gingipain_N_sf"/>
</dbReference>
<feature type="domain" description="Gingipain" evidence="2">
    <location>
        <begin position="147"/>
        <end position="515"/>
    </location>
</feature>
<dbReference type="GO" id="GO:0008234">
    <property type="term" value="F:cysteine-type peptidase activity"/>
    <property type="evidence" value="ECO:0007669"/>
    <property type="project" value="InterPro"/>
</dbReference>
<accession>A0A5M8P4A7</accession>
<evidence type="ECO:0000313" key="4">
    <source>
        <dbReference type="EMBL" id="KAA6303327.1"/>
    </source>
</evidence>
<evidence type="ECO:0000256" key="1">
    <source>
        <dbReference type="ARBA" id="ARBA00022729"/>
    </source>
</evidence>
<reference evidence="4 5" key="1">
    <citation type="submission" date="2019-03" db="EMBL/GenBank/DDBJ databases">
        <title>Single cell metagenomics reveals metabolic interactions within the superorganism composed of flagellate Streblomastix strix and complex community of Bacteroidetes bacteria on its surface.</title>
        <authorList>
            <person name="Treitli S.C."/>
            <person name="Kolisko M."/>
            <person name="Husnik F."/>
            <person name="Keeling P."/>
            <person name="Hampl V."/>
        </authorList>
    </citation>
    <scope>NUCLEOTIDE SEQUENCE [LARGE SCALE GENOMIC DNA]</scope>
    <source>
        <strain evidence="4">St1</strain>
    </source>
</reference>
<dbReference type="Gene3D" id="3.40.50.1460">
    <property type="match status" value="1"/>
</dbReference>
<gene>
    <name evidence="3" type="ORF">EZS26_000480</name>
    <name evidence="4" type="ORF">EZS26_000487</name>
</gene>
<keyword evidence="1" id="KW-0732">Signal</keyword>
<dbReference type="AlphaFoldDB" id="A0A5M8P4A7"/>
<dbReference type="InterPro" id="IPR001769">
    <property type="entry name" value="Gingipain"/>
</dbReference>
<organism evidence="4 5">
    <name type="scientific">Candidatus Ordinivivax streblomastigis</name>
    <dbReference type="NCBI Taxonomy" id="2540710"/>
    <lineage>
        <taxon>Bacteria</taxon>
        <taxon>Pseudomonadati</taxon>
        <taxon>Bacteroidota</taxon>
        <taxon>Bacteroidia</taxon>
        <taxon>Bacteroidales</taxon>
        <taxon>Candidatus Ordinivivax</taxon>
    </lineage>
</organism>
<proteinExistence type="predicted"/>